<dbReference type="InterPro" id="IPR028944">
    <property type="entry name" value="PRTase_ComF-like"/>
</dbReference>
<evidence type="ECO:0000313" key="1">
    <source>
        <dbReference type="EMBL" id="VAW59781.1"/>
    </source>
</evidence>
<reference evidence="1" key="1">
    <citation type="submission" date="2018-06" db="EMBL/GenBank/DDBJ databases">
        <authorList>
            <person name="Zhirakovskaya E."/>
        </authorList>
    </citation>
    <scope>NUCLEOTIDE SEQUENCE</scope>
</reference>
<dbReference type="EMBL" id="UOFG01000097">
    <property type="protein sequence ID" value="VAW59781.1"/>
    <property type="molecule type" value="Genomic_DNA"/>
</dbReference>
<proteinExistence type="predicted"/>
<organism evidence="1">
    <name type="scientific">hydrothermal vent metagenome</name>
    <dbReference type="NCBI Taxonomy" id="652676"/>
    <lineage>
        <taxon>unclassified sequences</taxon>
        <taxon>metagenomes</taxon>
        <taxon>ecological metagenomes</taxon>
    </lineage>
</organism>
<name>A0A3B0WWC8_9ZZZZ</name>
<accession>A0A3B0WWC8</accession>
<dbReference type="AlphaFoldDB" id="A0A3B0WWC8"/>
<sequence length="291" mass="33830">MNQAQATHQSIPLQVQVLEQISHLPLQLNGVLYQHYPAMKLGQKQAIKFYSTQLAVIAENIYQQEEQLDWVITAPPCHYLPAGANLLARSVHQLLAKQGITTELVEPRLKQQQVSFNSKTEFQNFYNYSKSTLEQRIKQRKNELDTLKNNKQANHLKNKSLIIINDINVTGTQQRFMQQALEQCQVKSCNWLYIFNIESSLAKQHPELEHQINHSRIKSLKSFSQVLSDPQTEHTSRCISRLFNEDDEEFNYLINHLAVDKRQQIHQLATQEGRYSGTFFEQKMQRLGSNK</sequence>
<protein>
    <submittedName>
        <fullName evidence="1">Uncharacterized protein</fullName>
    </submittedName>
</protein>
<gene>
    <name evidence="1" type="ORF">MNBD_GAMMA11-528</name>
</gene>
<dbReference type="Pfam" id="PF15610">
    <property type="entry name" value="PRTase_3"/>
    <property type="match status" value="1"/>
</dbReference>